<evidence type="ECO:0000313" key="1">
    <source>
        <dbReference type="EMBL" id="ETR67008.1"/>
    </source>
</evidence>
<dbReference type="Proteomes" id="UP000189670">
    <property type="component" value="Unassembled WGS sequence"/>
</dbReference>
<organism evidence="1 2">
    <name type="scientific">Candidatus Magnetoglobus multicellularis str. Araruama</name>
    <dbReference type="NCBI Taxonomy" id="890399"/>
    <lineage>
        <taxon>Bacteria</taxon>
        <taxon>Pseudomonadati</taxon>
        <taxon>Thermodesulfobacteriota</taxon>
        <taxon>Desulfobacteria</taxon>
        <taxon>Desulfobacterales</taxon>
        <taxon>Desulfobacteraceae</taxon>
        <taxon>Candidatus Magnetoglobus</taxon>
    </lineage>
</organism>
<dbReference type="EMBL" id="ATBP01001610">
    <property type="protein sequence ID" value="ETR67008.1"/>
    <property type="molecule type" value="Genomic_DNA"/>
</dbReference>
<comment type="caution">
    <text evidence="1">The sequence shown here is derived from an EMBL/GenBank/DDBJ whole genome shotgun (WGS) entry which is preliminary data.</text>
</comment>
<sequence>MINTCERIQRSLIAEFNVFDQLPEYICHIAACYNPENKHPEQCITIGSCLHIVQEMAYRIDQLFKQRGLDRFRHLRIRHIQDIYQKFNKLQKNPLMALYLRYRRIIQRLSLIRLIILPDPFSWLFYLSNQFTIITLTRYLLFEIYLYTGRLAVQAYGQSETSNRVSFSQEELEELMYDLERLQAIESTVQSEIPCLKKIRKKNLGFGRGLMANLSLKQWKLAVIESAQIIASQHFPDSDTPLLEATVGPILERSRYWLKTVNTIQSIPVVHKMAAVKLETVIQAKLLIDNIPERLKQTIAASMKVYQWAKWPITIYQLARKTTPIGMATSIGWIVTRNCIIFYLYHYTFYTACNELNAIYMLSLNEKIEKNERDDSLELSGLKCL</sequence>
<gene>
    <name evidence="1" type="ORF">OMM_05372</name>
</gene>
<evidence type="ECO:0000313" key="2">
    <source>
        <dbReference type="Proteomes" id="UP000189670"/>
    </source>
</evidence>
<proteinExistence type="predicted"/>
<protein>
    <submittedName>
        <fullName evidence="1">Uncharacterized protein</fullName>
    </submittedName>
</protein>
<dbReference type="AlphaFoldDB" id="A0A1V1NWS3"/>
<accession>A0A1V1NWS3</accession>
<name>A0A1V1NWS3_9BACT</name>
<reference evidence="2" key="1">
    <citation type="submission" date="2012-11" db="EMBL/GenBank/DDBJ databases">
        <authorList>
            <person name="Lucero-Rivera Y.E."/>
            <person name="Tovar-Ramirez D."/>
        </authorList>
    </citation>
    <scope>NUCLEOTIDE SEQUENCE [LARGE SCALE GENOMIC DNA]</scope>
    <source>
        <strain evidence="2">Araruama</strain>
    </source>
</reference>